<organism evidence="1 2">
    <name type="scientific">Parastrongyloides trichosuri</name>
    <name type="common">Possum-specific nematode worm</name>
    <dbReference type="NCBI Taxonomy" id="131310"/>
    <lineage>
        <taxon>Eukaryota</taxon>
        <taxon>Metazoa</taxon>
        <taxon>Ecdysozoa</taxon>
        <taxon>Nematoda</taxon>
        <taxon>Chromadorea</taxon>
        <taxon>Rhabditida</taxon>
        <taxon>Tylenchina</taxon>
        <taxon>Panagrolaimomorpha</taxon>
        <taxon>Strongyloidoidea</taxon>
        <taxon>Strongyloididae</taxon>
        <taxon>Parastrongyloides</taxon>
    </lineage>
</organism>
<name>A0A0N5A410_PARTI</name>
<reference evidence="2" key="1">
    <citation type="submission" date="2017-02" db="UniProtKB">
        <authorList>
            <consortium name="WormBaseParasite"/>
        </authorList>
    </citation>
    <scope>IDENTIFICATION</scope>
</reference>
<evidence type="ECO:0000313" key="2">
    <source>
        <dbReference type="WBParaSite" id="PTRK_0001636300.1"/>
    </source>
</evidence>
<dbReference type="AlphaFoldDB" id="A0A0N5A410"/>
<proteinExistence type="predicted"/>
<accession>A0A0N5A410</accession>
<dbReference type="Proteomes" id="UP000038045">
    <property type="component" value="Unplaced"/>
</dbReference>
<evidence type="ECO:0000313" key="1">
    <source>
        <dbReference type="Proteomes" id="UP000038045"/>
    </source>
</evidence>
<dbReference type="WBParaSite" id="PTRK_0001636300.1">
    <property type="protein sequence ID" value="PTRK_0001636300.1"/>
    <property type="gene ID" value="PTRK_0001636300"/>
</dbReference>
<keyword evidence="1" id="KW-1185">Reference proteome</keyword>
<protein>
    <submittedName>
        <fullName evidence="2">Uncharacterized protein</fullName>
    </submittedName>
</protein>
<sequence length="117" mass="14178">MTVRDTFSDFERLEKVERNNKQIYDRTISKNKRLKGRKGIKRPYSAKIREPAFKDVNEFKNIIKEEKTILEPEKLFENEWTPYKSGDYIAKHFIRNMEPQYYPTPKKLLRDDFIISS</sequence>